<dbReference type="SUPFAM" id="SSF46894">
    <property type="entry name" value="C-terminal effector domain of the bipartite response regulators"/>
    <property type="match status" value="1"/>
</dbReference>
<reference evidence="4" key="1">
    <citation type="journal article" date="2015" name="Nature">
        <title>Complex archaea that bridge the gap between prokaryotes and eukaryotes.</title>
        <authorList>
            <person name="Spang A."/>
            <person name="Saw J.H."/>
            <person name="Jorgensen S.L."/>
            <person name="Zaremba-Niedzwiedzka K."/>
            <person name="Martijn J."/>
            <person name="Lind A.E."/>
            <person name="van Eijk R."/>
            <person name="Schleper C."/>
            <person name="Guy L."/>
            <person name="Ettema T.J."/>
        </authorList>
    </citation>
    <scope>NUCLEOTIDE SEQUENCE</scope>
</reference>
<dbReference type="Pfam" id="PF00072">
    <property type="entry name" value="Response_reg"/>
    <property type="match status" value="1"/>
</dbReference>
<feature type="domain" description="OmpR/PhoB-type" evidence="3">
    <location>
        <begin position="125"/>
        <end position="223"/>
    </location>
</feature>
<dbReference type="Gene3D" id="3.40.50.2300">
    <property type="match status" value="1"/>
</dbReference>
<dbReference type="GO" id="GO:0005829">
    <property type="term" value="C:cytosol"/>
    <property type="evidence" value="ECO:0007669"/>
    <property type="project" value="TreeGrafter"/>
</dbReference>
<dbReference type="InterPro" id="IPR036388">
    <property type="entry name" value="WH-like_DNA-bd_sf"/>
</dbReference>
<sequence>MKILVIEDSEALRRSLQVGLSNLGFTVDETGDGSEGLSMALSGNYDLLVLDLMLPSVDGMSILQALRSSNSQSRVLILSARSEPQDKINGLMKGADDYLTKPFSFEELHARVLALLRRGSLQNQQNTLTVGDCVLDLSLKTLHYKQHAIELTRNEYKIIECLFNAPERVLGLELISEAVVGQFDMLSKNALEAHISTIRKKVRQFDGELPIKNKRGFGYVATTK</sequence>
<organism evidence="4">
    <name type="scientific">marine sediment metagenome</name>
    <dbReference type="NCBI Taxonomy" id="412755"/>
    <lineage>
        <taxon>unclassified sequences</taxon>
        <taxon>metagenomes</taxon>
        <taxon>ecological metagenomes</taxon>
    </lineage>
</organism>
<dbReference type="PANTHER" id="PTHR48111">
    <property type="entry name" value="REGULATOR OF RPOS"/>
    <property type="match status" value="1"/>
</dbReference>
<dbReference type="GO" id="GO:0000976">
    <property type="term" value="F:transcription cis-regulatory region binding"/>
    <property type="evidence" value="ECO:0007669"/>
    <property type="project" value="TreeGrafter"/>
</dbReference>
<dbReference type="PROSITE" id="PS50110">
    <property type="entry name" value="RESPONSE_REGULATORY"/>
    <property type="match status" value="1"/>
</dbReference>
<feature type="domain" description="Response regulatory" evidence="2">
    <location>
        <begin position="2"/>
        <end position="116"/>
    </location>
</feature>
<dbReference type="InterPro" id="IPR001789">
    <property type="entry name" value="Sig_transdc_resp-reg_receiver"/>
</dbReference>
<protein>
    <submittedName>
        <fullName evidence="4">Uncharacterized protein</fullName>
    </submittedName>
</protein>
<dbReference type="PANTHER" id="PTHR48111:SF56">
    <property type="entry name" value="TETRATHIONATE RESPONSE REGULATORY PROTEIN TTRR"/>
    <property type="match status" value="1"/>
</dbReference>
<name>A0A0F9QV90_9ZZZZ</name>
<proteinExistence type="predicted"/>
<dbReference type="SMART" id="SM00448">
    <property type="entry name" value="REC"/>
    <property type="match status" value="1"/>
</dbReference>
<dbReference type="InterPro" id="IPR016032">
    <property type="entry name" value="Sig_transdc_resp-reg_C-effctor"/>
</dbReference>
<dbReference type="GO" id="GO:0000156">
    <property type="term" value="F:phosphorelay response regulator activity"/>
    <property type="evidence" value="ECO:0007669"/>
    <property type="project" value="TreeGrafter"/>
</dbReference>
<dbReference type="SUPFAM" id="SSF52172">
    <property type="entry name" value="CheY-like"/>
    <property type="match status" value="1"/>
</dbReference>
<dbReference type="GO" id="GO:0006355">
    <property type="term" value="P:regulation of DNA-templated transcription"/>
    <property type="evidence" value="ECO:0007669"/>
    <property type="project" value="InterPro"/>
</dbReference>
<keyword evidence="1" id="KW-0238">DNA-binding</keyword>
<evidence type="ECO:0000313" key="4">
    <source>
        <dbReference type="EMBL" id="KKN46334.1"/>
    </source>
</evidence>
<dbReference type="Pfam" id="PF00486">
    <property type="entry name" value="Trans_reg_C"/>
    <property type="match status" value="1"/>
</dbReference>
<dbReference type="Gene3D" id="1.10.10.10">
    <property type="entry name" value="Winged helix-like DNA-binding domain superfamily/Winged helix DNA-binding domain"/>
    <property type="match status" value="1"/>
</dbReference>
<dbReference type="InterPro" id="IPR001867">
    <property type="entry name" value="OmpR/PhoB-type_DNA-bd"/>
</dbReference>
<dbReference type="PROSITE" id="PS51755">
    <property type="entry name" value="OMPR_PHOB"/>
    <property type="match status" value="1"/>
</dbReference>
<comment type="caution">
    <text evidence="4">The sequence shown here is derived from an EMBL/GenBank/DDBJ whole genome shotgun (WGS) entry which is preliminary data.</text>
</comment>
<evidence type="ECO:0000259" key="2">
    <source>
        <dbReference type="PROSITE" id="PS50110"/>
    </source>
</evidence>
<dbReference type="AlphaFoldDB" id="A0A0F9QV90"/>
<dbReference type="SMART" id="SM00862">
    <property type="entry name" value="Trans_reg_C"/>
    <property type="match status" value="1"/>
</dbReference>
<dbReference type="InterPro" id="IPR039420">
    <property type="entry name" value="WalR-like"/>
</dbReference>
<evidence type="ECO:0000259" key="3">
    <source>
        <dbReference type="PROSITE" id="PS51755"/>
    </source>
</evidence>
<dbReference type="InterPro" id="IPR011006">
    <property type="entry name" value="CheY-like_superfamily"/>
</dbReference>
<accession>A0A0F9QV90</accession>
<dbReference type="EMBL" id="LAZR01001336">
    <property type="protein sequence ID" value="KKN46334.1"/>
    <property type="molecule type" value="Genomic_DNA"/>
</dbReference>
<evidence type="ECO:0000256" key="1">
    <source>
        <dbReference type="ARBA" id="ARBA00023125"/>
    </source>
</evidence>
<dbReference type="GO" id="GO:0032993">
    <property type="term" value="C:protein-DNA complex"/>
    <property type="evidence" value="ECO:0007669"/>
    <property type="project" value="TreeGrafter"/>
</dbReference>
<dbReference type="Gene3D" id="6.10.250.690">
    <property type="match status" value="1"/>
</dbReference>
<gene>
    <name evidence="4" type="ORF">LCGC14_0674020</name>
</gene>
<dbReference type="CDD" id="cd00383">
    <property type="entry name" value="trans_reg_C"/>
    <property type="match status" value="1"/>
</dbReference>